<feature type="region of interest" description="Disordered" evidence="1">
    <location>
        <begin position="1"/>
        <end position="46"/>
    </location>
</feature>
<reference evidence="4 5" key="1">
    <citation type="submission" date="2019-12" db="EMBL/GenBank/DDBJ databases">
        <title>Whole genome shotgun sequence of Streptomyces libani subsp. libani NBRC 13452.</title>
        <authorList>
            <person name="Ichikawa N."/>
            <person name="Kimura A."/>
            <person name="Kitahashi Y."/>
            <person name="Komaki H."/>
            <person name="Tamura T."/>
        </authorList>
    </citation>
    <scope>NUCLEOTIDE SEQUENCE [LARGE SCALE GENOMIC DNA]</scope>
    <source>
        <strain evidence="4 5">NBRC 13452</strain>
    </source>
</reference>
<organism evidence="4 5">
    <name type="scientific">Streptomyces nigrescens</name>
    <dbReference type="NCBI Taxonomy" id="1920"/>
    <lineage>
        <taxon>Bacteria</taxon>
        <taxon>Bacillati</taxon>
        <taxon>Actinomycetota</taxon>
        <taxon>Actinomycetes</taxon>
        <taxon>Kitasatosporales</taxon>
        <taxon>Streptomycetaceae</taxon>
        <taxon>Streptomyces</taxon>
    </lineage>
</organism>
<dbReference type="EMBL" id="BLIP01000001">
    <property type="protein sequence ID" value="GFE22866.1"/>
    <property type="molecule type" value="Genomic_DNA"/>
</dbReference>
<evidence type="ECO:0000313" key="4">
    <source>
        <dbReference type="EMBL" id="GFE22866.1"/>
    </source>
</evidence>
<dbReference type="PANTHER" id="PTHR40758:SF1">
    <property type="entry name" value="CONSERVED PROTEIN"/>
    <property type="match status" value="1"/>
</dbReference>
<evidence type="ECO:0000259" key="2">
    <source>
        <dbReference type="Pfam" id="PF07398"/>
    </source>
</evidence>
<comment type="caution">
    <text evidence="4">The sequence shown here is derived from an EMBL/GenBank/DDBJ whole genome shotgun (WGS) entry which is preliminary data.</text>
</comment>
<dbReference type="AlphaFoldDB" id="A0A640TKU6"/>
<dbReference type="Proteomes" id="UP000429552">
    <property type="component" value="Unassembled WGS sequence"/>
</dbReference>
<evidence type="ECO:0000259" key="3">
    <source>
        <dbReference type="Pfam" id="PF11716"/>
    </source>
</evidence>
<evidence type="ECO:0000256" key="1">
    <source>
        <dbReference type="SAM" id="MobiDB-lite"/>
    </source>
</evidence>
<dbReference type="InterPro" id="IPR010872">
    <property type="entry name" value="MDMPI_C-term_domain"/>
</dbReference>
<dbReference type="PANTHER" id="PTHR40758">
    <property type="entry name" value="CONSERVED PROTEIN"/>
    <property type="match status" value="1"/>
</dbReference>
<gene>
    <name evidence="4" type="ORF">Sliba_33190</name>
</gene>
<proteinExistence type="predicted"/>
<feature type="domain" description="Mycothiol-dependent maleylpyruvate isomerase metal-binding" evidence="3">
    <location>
        <begin position="64"/>
        <end position="190"/>
    </location>
</feature>
<dbReference type="InterPro" id="IPR017517">
    <property type="entry name" value="Maleyloyr_isom"/>
</dbReference>
<dbReference type="GO" id="GO:0005886">
    <property type="term" value="C:plasma membrane"/>
    <property type="evidence" value="ECO:0007669"/>
    <property type="project" value="TreeGrafter"/>
</dbReference>
<dbReference type="NCBIfam" id="TIGR03083">
    <property type="entry name" value="maleylpyruvate isomerase family mycothiol-dependent enzyme"/>
    <property type="match status" value="1"/>
</dbReference>
<accession>A0A640TKU6</accession>
<sequence>MTSGRAAGGGRGAGARKCRTPVAARRPPPAARIPPPARKNALGSGPAALYRDGMPSMSYARYCAEIVAQTDLLRSRIEGADLATPVPTCPDWNLGQLLWHLGGAHRWAETIVRTRAAEPVSDELVNDVSGATGKDLAAVDAWLAEGAGQLADTLRAAGPEAQVWTVAPGGTPEFWARRMVHETVVHRADADFAIAAASPAPHTTTPGPAPAPGVPAFTVAQEVAIDALDEWMCFASLPLVFEAKPELRDLMSEGRTLHFHATDTAPETAADWLIGLDGDTLTWSRTHAPATVAVRAPLAELLLLVYGRRATHEARTTGSGNNSASGSGNDGSNSVEIVGDLPLLDAWLDGVSFWLKE</sequence>
<dbReference type="Pfam" id="PF11716">
    <property type="entry name" value="MDMPI_N"/>
    <property type="match status" value="1"/>
</dbReference>
<dbReference type="Pfam" id="PF07398">
    <property type="entry name" value="MDMPI_C"/>
    <property type="match status" value="1"/>
</dbReference>
<dbReference type="SUPFAM" id="SSF109854">
    <property type="entry name" value="DinB/YfiT-like putative metalloenzymes"/>
    <property type="match status" value="1"/>
</dbReference>
<name>A0A640TKU6_STRNI</name>
<dbReference type="GO" id="GO:0046872">
    <property type="term" value="F:metal ion binding"/>
    <property type="evidence" value="ECO:0007669"/>
    <property type="project" value="InterPro"/>
</dbReference>
<dbReference type="InterPro" id="IPR034660">
    <property type="entry name" value="DinB/YfiT-like"/>
</dbReference>
<evidence type="ECO:0008006" key="6">
    <source>
        <dbReference type="Google" id="ProtNLM"/>
    </source>
</evidence>
<feature type="compositionally biased region" description="Gly residues" evidence="1">
    <location>
        <begin position="1"/>
        <end position="13"/>
    </location>
</feature>
<dbReference type="InterPro" id="IPR024344">
    <property type="entry name" value="MDMPI_metal-binding"/>
</dbReference>
<feature type="compositionally biased region" description="Pro residues" evidence="1">
    <location>
        <begin position="26"/>
        <end position="37"/>
    </location>
</feature>
<feature type="domain" description="MDMPI C-terminal" evidence="2">
    <location>
        <begin position="222"/>
        <end position="320"/>
    </location>
</feature>
<protein>
    <recommendedName>
        <fullName evidence="6">Mycothiol-dependent maleylpyruvate isomerase metal-binding domain-containing protein</fullName>
    </recommendedName>
</protein>
<evidence type="ECO:0000313" key="5">
    <source>
        <dbReference type="Proteomes" id="UP000429552"/>
    </source>
</evidence>